<dbReference type="RefSeq" id="WP_101475058.1">
    <property type="nucleotide sequence ID" value="NZ_CP060637.1"/>
</dbReference>
<keyword evidence="1 2" id="KW-0238">DNA-binding</keyword>
<dbReference type="InterPro" id="IPR036271">
    <property type="entry name" value="Tet_transcr_reg_TetR-rel_C_sf"/>
</dbReference>
<evidence type="ECO:0000313" key="5">
    <source>
        <dbReference type="Proteomes" id="UP000515913"/>
    </source>
</evidence>
<evidence type="ECO:0000313" key="4">
    <source>
        <dbReference type="EMBL" id="QNM15629.1"/>
    </source>
</evidence>
<evidence type="ECO:0000259" key="3">
    <source>
        <dbReference type="PROSITE" id="PS50977"/>
    </source>
</evidence>
<feature type="DNA-binding region" description="H-T-H motif" evidence="2">
    <location>
        <begin position="29"/>
        <end position="48"/>
    </location>
</feature>
<dbReference type="SUPFAM" id="SSF46689">
    <property type="entry name" value="Homeodomain-like"/>
    <property type="match status" value="1"/>
</dbReference>
<dbReference type="Proteomes" id="UP000515913">
    <property type="component" value="Chromosome"/>
</dbReference>
<accession>A0A7G9GXU7</accession>
<evidence type="ECO:0000256" key="1">
    <source>
        <dbReference type="ARBA" id="ARBA00023125"/>
    </source>
</evidence>
<dbReference type="KEGG" id="fho:H9Q81_01960"/>
<reference evidence="4 5" key="1">
    <citation type="submission" date="2020-08" db="EMBL/GenBank/DDBJ databases">
        <authorList>
            <person name="Liu C."/>
            <person name="Sun Q."/>
        </authorList>
    </citation>
    <scope>NUCLEOTIDE SEQUENCE [LARGE SCALE GENOMIC DNA]</scope>
    <source>
        <strain evidence="4 5">NSJ-57</strain>
    </source>
</reference>
<proteinExistence type="predicted"/>
<gene>
    <name evidence="4" type="ORF">H9Q81_01960</name>
</gene>
<protein>
    <submittedName>
        <fullName evidence="4">TetR/AcrR family transcriptional regulator</fullName>
    </submittedName>
</protein>
<dbReference type="AlphaFoldDB" id="A0A7G9GXU7"/>
<sequence length="190" mass="22213">MPKKPIFTKKQVYKKAFELFKSNGIDGISARNLAKSLNSSPAPIYSFYASIDDLKNELLENAKQLFLDYVNREPTDLIFLNIGMGICIFARDERELFQAIFLRESLGKRNEIIRLFRDLIKNEMSKDSRFDGLDEEFKTNLYLDAWMYAHGFATLIATNYYEEISDEEIRDRLLEAAGNMIYKRLADYKK</sequence>
<dbReference type="InterPro" id="IPR001647">
    <property type="entry name" value="HTH_TetR"/>
</dbReference>
<dbReference type="GO" id="GO:0003677">
    <property type="term" value="F:DNA binding"/>
    <property type="evidence" value="ECO:0007669"/>
    <property type="project" value="UniProtKB-UniRule"/>
</dbReference>
<dbReference type="Gene3D" id="1.10.357.10">
    <property type="entry name" value="Tetracycline Repressor, domain 2"/>
    <property type="match status" value="1"/>
</dbReference>
<dbReference type="SUPFAM" id="SSF48498">
    <property type="entry name" value="Tetracyclin repressor-like, C-terminal domain"/>
    <property type="match status" value="1"/>
</dbReference>
<evidence type="ECO:0000256" key="2">
    <source>
        <dbReference type="PROSITE-ProRule" id="PRU00335"/>
    </source>
</evidence>
<name>A0A7G9GXU7_9FUSO</name>
<organism evidence="4 5">
    <name type="scientific">Fusobacterium hominis</name>
    <dbReference type="NCBI Taxonomy" id="2764326"/>
    <lineage>
        <taxon>Bacteria</taxon>
        <taxon>Fusobacteriati</taxon>
        <taxon>Fusobacteriota</taxon>
        <taxon>Fusobacteriia</taxon>
        <taxon>Fusobacteriales</taxon>
        <taxon>Fusobacteriaceae</taxon>
        <taxon>Fusobacterium</taxon>
    </lineage>
</organism>
<dbReference type="PROSITE" id="PS50977">
    <property type="entry name" value="HTH_TETR_2"/>
    <property type="match status" value="1"/>
</dbReference>
<keyword evidence="5" id="KW-1185">Reference proteome</keyword>
<feature type="domain" description="HTH tetR-type" evidence="3">
    <location>
        <begin position="6"/>
        <end position="66"/>
    </location>
</feature>
<dbReference type="EMBL" id="CP060637">
    <property type="protein sequence ID" value="QNM15629.1"/>
    <property type="molecule type" value="Genomic_DNA"/>
</dbReference>
<dbReference type="InterPro" id="IPR009057">
    <property type="entry name" value="Homeodomain-like_sf"/>
</dbReference>